<feature type="compositionally biased region" description="Polar residues" evidence="1">
    <location>
        <begin position="245"/>
        <end position="273"/>
    </location>
</feature>
<dbReference type="Gene3D" id="3.30.420.10">
    <property type="entry name" value="Ribonuclease H-like superfamily/Ribonuclease H"/>
    <property type="match status" value="1"/>
</dbReference>
<dbReference type="SUPFAM" id="SSF53098">
    <property type="entry name" value="Ribonuclease H-like"/>
    <property type="match status" value="1"/>
</dbReference>
<feature type="region of interest" description="Disordered" evidence="1">
    <location>
        <begin position="1"/>
        <end position="100"/>
    </location>
</feature>
<dbReference type="Pfam" id="PF13456">
    <property type="entry name" value="RVT_3"/>
    <property type="match status" value="1"/>
</dbReference>
<dbReference type="InterPro" id="IPR041588">
    <property type="entry name" value="Integrase_H2C2"/>
</dbReference>
<keyword evidence="3" id="KW-0695">RNA-directed DNA polymerase</keyword>
<dbReference type="GO" id="GO:0003964">
    <property type="term" value="F:RNA-directed DNA polymerase activity"/>
    <property type="evidence" value="ECO:0007669"/>
    <property type="project" value="UniProtKB-KW"/>
</dbReference>
<evidence type="ECO:0000259" key="2">
    <source>
        <dbReference type="PROSITE" id="PS50879"/>
    </source>
</evidence>
<name>A0ABQ4ZEB1_9ASTR</name>
<dbReference type="CDD" id="cd09279">
    <property type="entry name" value="RNase_HI_like"/>
    <property type="match status" value="1"/>
</dbReference>
<dbReference type="InterPro" id="IPR036397">
    <property type="entry name" value="RNaseH_sf"/>
</dbReference>
<evidence type="ECO:0000313" key="3">
    <source>
        <dbReference type="EMBL" id="GJS88455.1"/>
    </source>
</evidence>
<dbReference type="PROSITE" id="PS50879">
    <property type="entry name" value="RNASE_H_1"/>
    <property type="match status" value="1"/>
</dbReference>
<feature type="compositionally biased region" description="Polar residues" evidence="1">
    <location>
        <begin position="284"/>
        <end position="311"/>
    </location>
</feature>
<evidence type="ECO:0000313" key="4">
    <source>
        <dbReference type="Proteomes" id="UP001151760"/>
    </source>
</evidence>
<feature type="region of interest" description="Disordered" evidence="1">
    <location>
        <begin position="382"/>
        <end position="403"/>
    </location>
</feature>
<reference evidence="3" key="1">
    <citation type="journal article" date="2022" name="Int. J. Mol. Sci.">
        <title>Draft Genome of Tanacetum Coccineum: Genomic Comparison of Closely Related Tanacetum-Family Plants.</title>
        <authorList>
            <person name="Yamashiro T."/>
            <person name="Shiraishi A."/>
            <person name="Nakayama K."/>
            <person name="Satake H."/>
        </authorList>
    </citation>
    <scope>NUCLEOTIDE SEQUENCE</scope>
</reference>
<organism evidence="3 4">
    <name type="scientific">Tanacetum coccineum</name>
    <dbReference type="NCBI Taxonomy" id="301880"/>
    <lineage>
        <taxon>Eukaryota</taxon>
        <taxon>Viridiplantae</taxon>
        <taxon>Streptophyta</taxon>
        <taxon>Embryophyta</taxon>
        <taxon>Tracheophyta</taxon>
        <taxon>Spermatophyta</taxon>
        <taxon>Magnoliopsida</taxon>
        <taxon>eudicotyledons</taxon>
        <taxon>Gunneridae</taxon>
        <taxon>Pentapetalae</taxon>
        <taxon>asterids</taxon>
        <taxon>campanulids</taxon>
        <taxon>Asterales</taxon>
        <taxon>Asteraceae</taxon>
        <taxon>Asteroideae</taxon>
        <taxon>Anthemideae</taxon>
        <taxon>Anthemidinae</taxon>
        <taxon>Tanacetum</taxon>
    </lineage>
</organism>
<feature type="domain" description="RNase H type-1" evidence="2">
    <location>
        <begin position="528"/>
        <end position="657"/>
    </location>
</feature>
<protein>
    <submittedName>
        <fullName evidence="3">Reverse transcriptase domain-containing protein</fullName>
    </submittedName>
</protein>
<comment type="caution">
    <text evidence="3">The sequence shown here is derived from an EMBL/GenBank/DDBJ whole genome shotgun (WGS) entry which is preliminary data.</text>
</comment>
<dbReference type="Gene3D" id="1.10.340.70">
    <property type="match status" value="1"/>
</dbReference>
<dbReference type="InterPro" id="IPR002156">
    <property type="entry name" value="RNaseH_domain"/>
</dbReference>
<feature type="region of interest" description="Disordered" evidence="1">
    <location>
        <begin position="223"/>
        <end position="316"/>
    </location>
</feature>
<keyword evidence="3" id="KW-0808">Transferase</keyword>
<sequence length="800" mass="91415">MTKQGNFTQRTPQAKSMSDNPLDRSLSSLGSANAPMIWLGQRRSPSDSPPSSDSEDSRRKRRRRVSSSSEDSSDNEDGETGHWKSKNKYREDEDEDMSRPWRRQKVNAFTRRISDFSEDKKRRMPANVKTYDGTSDPDDHLKIFESAATIENWPQPVWCHMFNSTLVGNARTVFTANYLRKAFMFERVAKGIPAKFYSKRCCHDPCPRLPELIKRLNDSVSTKPLMMINAQGPSFKESRRRGQQKRQPNNSHQETVQENNPMTKVQSQQQLSSVRGAAGERQVHPTTQNNDSKGDTTPTEGANLPQATTNAHSRRQRVGNGYCEYHRPEGPYCQDVRPTAPQLTKLVKGRQIGSPVKNIKEGKVNQGARPRKHKVTNIASKDCARSKKSVKPRHDSVTASREKKKWPMGHLTYRYGIMQKSNTMTVSLPTQLWSKKERWCWRSAWTSPTLTKHVPKTAIHYRDRLESGVLMMRIPHQVLLGPYKWSVLLGEHNISYRPRTAVKGQILADFLIEKPETDVVLPQSEVKLQDPWILFTDRSSCVDGSGAGLILTNPEGMEFTYALRFEFSATNNEAEYEALIAGLRIAARMGVRNLEANVDSRLVANHVLGEYVAKEDNMIQYLDKTKSLIQSFDRFTIRQVPRGDNKKADALSKIASTSFAHLSKQVLVEILKNKSIAEMEISTVIEEQDPTWMTPIIEFISKGTLPLEQKEARRIRRTAQRFELRNGILYRRSFLQPWLRCVGPIQADYVLREIHAGSCSMHSGPRSVVARALRSGYYWPTMHRDARDMIRKCHDCQQED</sequence>
<accession>A0ABQ4ZEB1</accession>
<dbReference type="PANTHER" id="PTHR48475">
    <property type="entry name" value="RIBONUCLEASE H"/>
    <property type="match status" value="1"/>
</dbReference>
<dbReference type="EMBL" id="BQNB010011274">
    <property type="protein sequence ID" value="GJS88455.1"/>
    <property type="molecule type" value="Genomic_DNA"/>
</dbReference>
<dbReference type="Pfam" id="PF17921">
    <property type="entry name" value="Integrase_H2C2"/>
    <property type="match status" value="1"/>
</dbReference>
<feature type="compositionally biased region" description="Polar residues" evidence="1">
    <location>
        <begin position="1"/>
        <end position="31"/>
    </location>
</feature>
<dbReference type="PANTHER" id="PTHR48475:SF2">
    <property type="entry name" value="RIBONUCLEASE H"/>
    <property type="match status" value="1"/>
</dbReference>
<proteinExistence type="predicted"/>
<gene>
    <name evidence="3" type="ORF">Tco_0771091</name>
</gene>
<dbReference type="InterPro" id="IPR012337">
    <property type="entry name" value="RNaseH-like_sf"/>
</dbReference>
<keyword evidence="4" id="KW-1185">Reference proteome</keyword>
<keyword evidence="3" id="KW-0548">Nucleotidyltransferase</keyword>
<evidence type="ECO:0000256" key="1">
    <source>
        <dbReference type="SAM" id="MobiDB-lite"/>
    </source>
</evidence>
<dbReference type="Proteomes" id="UP001151760">
    <property type="component" value="Unassembled WGS sequence"/>
</dbReference>
<reference evidence="3" key="2">
    <citation type="submission" date="2022-01" db="EMBL/GenBank/DDBJ databases">
        <authorList>
            <person name="Yamashiro T."/>
            <person name="Shiraishi A."/>
            <person name="Satake H."/>
            <person name="Nakayama K."/>
        </authorList>
    </citation>
    <scope>NUCLEOTIDE SEQUENCE</scope>
</reference>